<feature type="signal peptide" evidence="1">
    <location>
        <begin position="1"/>
        <end position="23"/>
    </location>
</feature>
<accession>A0ABV9HL49</accession>
<proteinExistence type="predicted"/>
<organism evidence="2 3">
    <name type="scientific">Promicromonospora alba</name>
    <dbReference type="NCBI Taxonomy" id="1616110"/>
    <lineage>
        <taxon>Bacteria</taxon>
        <taxon>Bacillati</taxon>
        <taxon>Actinomycetota</taxon>
        <taxon>Actinomycetes</taxon>
        <taxon>Micrococcales</taxon>
        <taxon>Promicromonosporaceae</taxon>
        <taxon>Promicromonospora</taxon>
    </lineage>
</organism>
<evidence type="ECO:0000256" key="1">
    <source>
        <dbReference type="SAM" id="SignalP"/>
    </source>
</evidence>
<sequence>MKRQYLTRSLATASITIGALVLASCSSGSGGSDDEVVLQLMQSGDVNQGGGYAKLADKYFEETGVRVEVVEVPNDDLRTRLRTSAQANDLPALAASPSTDPAWTERLLDLTDIFDEVGVIDTLSVADPADGKVKALPTTLTAVGMFLNKSLWDEAGVEYPTTLEEQWTWDEYVEKSSEVVEKTDAEYGAVMDGSAHRLRSFLFEFGSEGVTEQPDGTWALDEKGAEALGYFKKLHEDGVMPQAVWGAADDPSATFKSGRVAGYMSGVWQIADFQANITDFEWVSVPLPQQPVRATNYGAASWLVAFDGTGVEEETLAFIKWLYSEENYREYCEISGCLPVLDGLEVSYKDDAYAFDLYNGEIAESPAISAVQTTDGVLNGYEGKAIDSEPLFDETVKLINDEQTLEQTVENINKASTEQMAD</sequence>
<dbReference type="PROSITE" id="PS51257">
    <property type="entry name" value="PROKAR_LIPOPROTEIN"/>
    <property type="match status" value="1"/>
</dbReference>
<dbReference type="Gene3D" id="3.40.190.10">
    <property type="entry name" value="Periplasmic binding protein-like II"/>
    <property type="match status" value="1"/>
</dbReference>
<feature type="chain" id="PRO_5046713451" evidence="1">
    <location>
        <begin position="24"/>
        <end position="422"/>
    </location>
</feature>
<evidence type="ECO:0000313" key="2">
    <source>
        <dbReference type="EMBL" id="MFC4630381.1"/>
    </source>
</evidence>
<keyword evidence="1" id="KW-0732">Signal</keyword>
<comment type="caution">
    <text evidence="2">The sequence shown here is derived from an EMBL/GenBank/DDBJ whole genome shotgun (WGS) entry which is preliminary data.</text>
</comment>
<dbReference type="RefSeq" id="WP_377138019.1">
    <property type="nucleotide sequence ID" value="NZ_JBHSFI010000005.1"/>
</dbReference>
<dbReference type="Proteomes" id="UP001596011">
    <property type="component" value="Unassembled WGS sequence"/>
</dbReference>
<reference evidence="3" key="1">
    <citation type="journal article" date="2019" name="Int. J. Syst. Evol. Microbiol.">
        <title>The Global Catalogue of Microorganisms (GCM) 10K type strain sequencing project: providing services to taxonomists for standard genome sequencing and annotation.</title>
        <authorList>
            <consortium name="The Broad Institute Genomics Platform"/>
            <consortium name="The Broad Institute Genome Sequencing Center for Infectious Disease"/>
            <person name="Wu L."/>
            <person name="Ma J."/>
        </authorList>
    </citation>
    <scope>NUCLEOTIDE SEQUENCE [LARGE SCALE GENOMIC DNA]</scope>
    <source>
        <strain evidence="3">CCUG 42722</strain>
    </source>
</reference>
<gene>
    <name evidence="2" type="ORF">ACFO6V_19205</name>
</gene>
<dbReference type="InterPro" id="IPR050490">
    <property type="entry name" value="Bact_solute-bd_prot1"/>
</dbReference>
<name>A0ABV9HL49_9MICO</name>
<dbReference type="Pfam" id="PF13416">
    <property type="entry name" value="SBP_bac_8"/>
    <property type="match status" value="1"/>
</dbReference>
<dbReference type="PANTHER" id="PTHR43649:SF12">
    <property type="entry name" value="DIACETYLCHITOBIOSE BINDING PROTEIN DASA"/>
    <property type="match status" value="1"/>
</dbReference>
<dbReference type="SUPFAM" id="SSF53850">
    <property type="entry name" value="Periplasmic binding protein-like II"/>
    <property type="match status" value="1"/>
</dbReference>
<dbReference type="PANTHER" id="PTHR43649">
    <property type="entry name" value="ARABINOSE-BINDING PROTEIN-RELATED"/>
    <property type="match status" value="1"/>
</dbReference>
<keyword evidence="3" id="KW-1185">Reference proteome</keyword>
<dbReference type="EMBL" id="JBHSFI010000005">
    <property type="protein sequence ID" value="MFC4630381.1"/>
    <property type="molecule type" value="Genomic_DNA"/>
</dbReference>
<protein>
    <submittedName>
        <fullName evidence="2">Extracellular solute-binding protein</fullName>
    </submittedName>
</protein>
<dbReference type="InterPro" id="IPR006059">
    <property type="entry name" value="SBP"/>
</dbReference>
<evidence type="ECO:0000313" key="3">
    <source>
        <dbReference type="Proteomes" id="UP001596011"/>
    </source>
</evidence>